<dbReference type="RefSeq" id="WP_261403999.1">
    <property type="nucleotide sequence ID" value="NZ_CP081869.1"/>
</dbReference>
<dbReference type="EMBL" id="CP081869">
    <property type="protein sequence ID" value="QZO00806.1"/>
    <property type="molecule type" value="Genomic_DNA"/>
</dbReference>
<protein>
    <submittedName>
        <fullName evidence="1">Uncharacterized protein</fullName>
    </submittedName>
</protein>
<reference evidence="1" key="1">
    <citation type="submission" date="2021-08" db="EMBL/GenBank/DDBJ databases">
        <authorList>
            <person name="Zhang H."/>
            <person name="Xu M."/>
            <person name="Yu Z."/>
            <person name="Yang L."/>
            <person name="Cai Y."/>
        </authorList>
    </citation>
    <scope>NUCLEOTIDE SEQUENCE</scope>
    <source>
        <strain evidence="1">CHL1</strain>
    </source>
</reference>
<dbReference type="KEGG" id="cmet:K6K41_03820"/>
<gene>
    <name evidence="1" type="ORF">K6K41_03820</name>
</gene>
<sequence>MIREAEPVLDRHTQERLGRMLREKLDVDRQPTSSTEIEKLLASLRAADDLGCEKQRRS</sequence>
<dbReference type="AlphaFoldDB" id="A0A9E6R9S9"/>
<keyword evidence="2" id="KW-1185">Reference proteome</keyword>
<proteinExistence type="predicted"/>
<organism evidence="1 2">
    <name type="scientific">Chenggangzhangella methanolivorans</name>
    <dbReference type="NCBI Taxonomy" id="1437009"/>
    <lineage>
        <taxon>Bacteria</taxon>
        <taxon>Pseudomonadati</taxon>
        <taxon>Pseudomonadota</taxon>
        <taxon>Alphaproteobacteria</taxon>
        <taxon>Hyphomicrobiales</taxon>
        <taxon>Methylopilaceae</taxon>
        <taxon>Chenggangzhangella</taxon>
    </lineage>
</organism>
<evidence type="ECO:0000313" key="1">
    <source>
        <dbReference type="EMBL" id="QZO00806.1"/>
    </source>
</evidence>
<evidence type="ECO:0000313" key="2">
    <source>
        <dbReference type="Proteomes" id="UP000825701"/>
    </source>
</evidence>
<accession>A0A9E6R9S9</accession>
<name>A0A9E6R9S9_9HYPH</name>
<dbReference type="Proteomes" id="UP000825701">
    <property type="component" value="Chromosome"/>
</dbReference>